<reference evidence="3" key="1">
    <citation type="journal article" date="2022" name="bioRxiv">
        <title>Genomics of Preaxostyla Flagellates Illuminates Evolutionary Transitions and the Path Towards Mitochondrial Loss.</title>
        <authorList>
            <person name="Novak L.V.F."/>
            <person name="Treitli S.C."/>
            <person name="Pyrih J."/>
            <person name="Halakuc P."/>
            <person name="Pipaliya S.V."/>
            <person name="Vacek V."/>
            <person name="Brzon O."/>
            <person name="Soukal P."/>
            <person name="Eme L."/>
            <person name="Dacks J.B."/>
            <person name="Karnkowska A."/>
            <person name="Elias M."/>
            <person name="Hampl V."/>
        </authorList>
    </citation>
    <scope>NUCLEOTIDE SEQUENCE</scope>
    <source>
        <strain evidence="3">RCP-MX</strain>
    </source>
</reference>
<evidence type="ECO:0000259" key="2">
    <source>
        <dbReference type="Pfam" id="PF06911"/>
    </source>
</evidence>
<gene>
    <name evidence="3" type="ORF">PAPYR_5587</name>
</gene>
<feature type="region of interest" description="Disordered" evidence="1">
    <location>
        <begin position="352"/>
        <end position="379"/>
    </location>
</feature>
<dbReference type="InterPro" id="IPR045036">
    <property type="entry name" value="Spartin-like"/>
</dbReference>
<evidence type="ECO:0000313" key="4">
    <source>
        <dbReference type="Proteomes" id="UP001141327"/>
    </source>
</evidence>
<dbReference type="Pfam" id="PF06911">
    <property type="entry name" value="Senescence"/>
    <property type="match status" value="1"/>
</dbReference>
<dbReference type="PANTHER" id="PTHR21068:SF43">
    <property type="entry name" value="SPARTIN"/>
    <property type="match status" value="1"/>
</dbReference>
<comment type="caution">
    <text evidence="3">The sequence shown here is derived from an EMBL/GenBank/DDBJ whole genome shotgun (WGS) entry which is preliminary data.</text>
</comment>
<dbReference type="Proteomes" id="UP001141327">
    <property type="component" value="Unassembled WGS sequence"/>
</dbReference>
<evidence type="ECO:0000256" key="1">
    <source>
        <dbReference type="SAM" id="MobiDB-lite"/>
    </source>
</evidence>
<dbReference type="InterPro" id="IPR009686">
    <property type="entry name" value="Senescence/spartin_C"/>
</dbReference>
<protein>
    <recommendedName>
        <fullName evidence="2">Senescence domain-containing protein</fullName>
    </recommendedName>
</protein>
<evidence type="ECO:0000313" key="3">
    <source>
        <dbReference type="EMBL" id="KAJ4458614.1"/>
    </source>
</evidence>
<dbReference type="PANTHER" id="PTHR21068">
    <property type="entry name" value="SPARTIN"/>
    <property type="match status" value="1"/>
</dbReference>
<keyword evidence="4" id="KW-1185">Reference proteome</keyword>
<accession>A0ABQ8UMQ6</accession>
<feature type="compositionally biased region" description="Polar residues" evidence="1">
    <location>
        <begin position="181"/>
        <end position="191"/>
    </location>
</feature>
<name>A0ABQ8UMQ6_9EUKA</name>
<sequence>MPESTSSALYSMQKPEGEECEVLVSIPNAKIWSCPRPPSENQLAAADAQRELVAENVEVSLMAARHQQPELFFLQWGSDSNIPLSLSAVTLLASRSPPSYVFPAVDRYWGVVLPNDTRPENLDLFNSILTARTLFHAPTKATPTAEVAGESGGIGEGVRHRLYPEVPPRASDATFPAPAAPSSQPTLSHTVSPPRPRTAGGFISHAGEAIGHAVVTSAESLGGLIARSGQYFQHKMKQPERPAEISSRLLGLVASAQHVTGQTRMVTNSVLQSLAAQSRDLADATDSSWSRRNAGDMLFAESREQARNLIGHRYGENASRLAVGVMDVAADISWIFSSPLRQLVIRTVAQRPQEREMETMTARVEPAIGEQKGQETKAE</sequence>
<feature type="domain" description="Senescence" evidence="2">
    <location>
        <begin position="203"/>
        <end position="275"/>
    </location>
</feature>
<proteinExistence type="predicted"/>
<organism evidence="3 4">
    <name type="scientific">Paratrimastix pyriformis</name>
    <dbReference type="NCBI Taxonomy" id="342808"/>
    <lineage>
        <taxon>Eukaryota</taxon>
        <taxon>Metamonada</taxon>
        <taxon>Preaxostyla</taxon>
        <taxon>Paratrimastigidae</taxon>
        <taxon>Paratrimastix</taxon>
    </lineage>
</organism>
<dbReference type="EMBL" id="JAPMOS010000027">
    <property type="protein sequence ID" value="KAJ4458614.1"/>
    <property type="molecule type" value="Genomic_DNA"/>
</dbReference>
<feature type="region of interest" description="Disordered" evidence="1">
    <location>
        <begin position="166"/>
        <end position="202"/>
    </location>
</feature>